<dbReference type="Pfam" id="PF00583">
    <property type="entry name" value="Acetyltransf_1"/>
    <property type="match status" value="1"/>
</dbReference>
<dbReference type="SUPFAM" id="SSF55729">
    <property type="entry name" value="Acyl-CoA N-acyltransferases (Nat)"/>
    <property type="match status" value="1"/>
</dbReference>
<dbReference type="Proteomes" id="UP000887540">
    <property type="component" value="Unplaced"/>
</dbReference>
<dbReference type="Pfam" id="PF18014">
    <property type="entry name" value="Acetyltransf_18"/>
    <property type="match status" value="1"/>
</dbReference>
<dbReference type="InterPro" id="IPR016181">
    <property type="entry name" value="Acyl_CoA_acyltransferase"/>
</dbReference>
<evidence type="ECO:0000259" key="1">
    <source>
        <dbReference type="PROSITE" id="PS51186"/>
    </source>
</evidence>
<dbReference type="PANTHER" id="PTHR47237:SF1">
    <property type="entry name" value="SLL0310 PROTEIN"/>
    <property type="match status" value="1"/>
</dbReference>
<feature type="domain" description="N-acetyltransferase" evidence="1">
    <location>
        <begin position="1"/>
        <end position="134"/>
    </location>
</feature>
<proteinExistence type="predicted"/>
<dbReference type="InterPro" id="IPR041496">
    <property type="entry name" value="YitH/HolE_GNAT"/>
</dbReference>
<dbReference type="PROSITE" id="PS51186">
    <property type="entry name" value="GNAT"/>
    <property type="match status" value="1"/>
</dbReference>
<dbReference type="InterPro" id="IPR052729">
    <property type="entry name" value="Acyl/Acetyltrans_Enzymes"/>
</dbReference>
<dbReference type="Gene3D" id="3.40.630.30">
    <property type="match status" value="1"/>
</dbReference>
<dbReference type="WBParaSite" id="ACRNAN_scaffold5955.g31420.t1">
    <property type="protein sequence ID" value="ACRNAN_scaffold5955.g31420.t1"/>
    <property type="gene ID" value="ACRNAN_scaffold5955.g31420"/>
</dbReference>
<reference evidence="3" key="1">
    <citation type="submission" date="2022-11" db="UniProtKB">
        <authorList>
            <consortium name="WormBaseParasite"/>
        </authorList>
    </citation>
    <scope>IDENTIFICATION</scope>
</reference>
<dbReference type="Gene3D" id="3.40.630.90">
    <property type="match status" value="1"/>
</dbReference>
<evidence type="ECO:0000313" key="2">
    <source>
        <dbReference type="Proteomes" id="UP000887540"/>
    </source>
</evidence>
<dbReference type="PANTHER" id="PTHR47237">
    <property type="entry name" value="SLL0310 PROTEIN"/>
    <property type="match status" value="1"/>
</dbReference>
<protein>
    <submittedName>
        <fullName evidence="3">N-acetyltransferase domain-containing protein</fullName>
    </submittedName>
</protein>
<accession>A0A914E7J8</accession>
<sequence>MREEDIPASLNLMTSHGMFLGLYEAKTWIQLDPEGLLVAEELETGRVLGQISGINYDKNNSFIGMYTVLEEFRLQGIGSALWNALMLHCNGRNIGLYARVQMVPSYQKRGFTLTSPYDLKIYVGNPKTKIHSIDGVIIEKIDEKNINQVNKYDQKVCGIDRSQYNCLNANETEAVSLVALKQDTKEAVGYCILKKGNKFRIIAPLYADSDEIAELLIAKCEISEGEQISIRTLDGSAGVDLVDKISMDYVTQVPTLFSKEIVIPDMKKVYSGTSINYFPF</sequence>
<dbReference type="InterPro" id="IPR000182">
    <property type="entry name" value="GNAT_dom"/>
</dbReference>
<dbReference type="GO" id="GO:0016747">
    <property type="term" value="F:acyltransferase activity, transferring groups other than amino-acyl groups"/>
    <property type="evidence" value="ECO:0007669"/>
    <property type="project" value="InterPro"/>
</dbReference>
<evidence type="ECO:0000313" key="3">
    <source>
        <dbReference type="WBParaSite" id="ACRNAN_scaffold5955.g31420.t1"/>
    </source>
</evidence>
<dbReference type="CDD" id="cd04301">
    <property type="entry name" value="NAT_SF"/>
    <property type="match status" value="1"/>
</dbReference>
<dbReference type="AlphaFoldDB" id="A0A914E7J8"/>
<organism evidence="2 3">
    <name type="scientific">Acrobeloides nanus</name>
    <dbReference type="NCBI Taxonomy" id="290746"/>
    <lineage>
        <taxon>Eukaryota</taxon>
        <taxon>Metazoa</taxon>
        <taxon>Ecdysozoa</taxon>
        <taxon>Nematoda</taxon>
        <taxon>Chromadorea</taxon>
        <taxon>Rhabditida</taxon>
        <taxon>Tylenchina</taxon>
        <taxon>Cephalobomorpha</taxon>
        <taxon>Cephaloboidea</taxon>
        <taxon>Cephalobidae</taxon>
        <taxon>Acrobeloides</taxon>
    </lineage>
</organism>
<keyword evidence="2" id="KW-1185">Reference proteome</keyword>
<name>A0A914E7J8_9BILA</name>